<evidence type="ECO:0000256" key="1">
    <source>
        <dbReference type="ARBA" id="ARBA00022630"/>
    </source>
</evidence>
<keyword evidence="9" id="KW-1185">Reference proteome</keyword>
<dbReference type="eggNOG" id="COG1182">
    <property type="taxonomic scope" value="Bacteria"/>
</dbReference>
<dbReference type="Pfam" id="PF02525">
    <property type="entry name" value="Flavodoxin_2"/>
    <property type="match status" value="1"/>
</dbReference>
<protein>
    <recommendedName>
        <fullName evidence="6">FMN dependent NADH:quinone oxidoreductase</fullName>
        <ecNumber evidence="6">1.6.5.-</ecNumber>
    </recommendedName>
    <alternativeName>
        <fullName evidence="6">Azo-dye reductase</fullName>
    </alternativeName>
    <alternativeName>
        <fullName evidence="6">FMN-dependent NADH-azo compound oxidoreductase</fullName>
    </alternativeName>
    <alternativeName>
        <fullName evidence="6">FMN-dependent NADH-azoreductase</fullName>
        <ecNumber evidence="6">1.7.1.17</ecNumber>
    </alternativeName>
</protein>
<accession>K2KPK8</accession>
<comment type="catalytic activity">
    <reaction evidence="6">
        <text>2 a quinone + NADH + H(+) = 2 a 1,4-benzosemiquinone + NAD(+)</text>
        <dbReference type="Rhea" id="RHEA:65952"/>
        <dbReference type="ChEBI" id="CHEBI:15378"/>
        <dbReference type="ChEBI" id="CHEBI:57540"/>
        <dbReference type="ChEBI" id="CHEBI:57945"/>
        <dbReference type="ChEBI" id="CHEBI:132124"/>
        <dbReference type="ChEBI" id="CHEBI:134225"/>
    </reaction>
</comment>
<dbReference type="HAMAP" id="MF_01216">
    <property type="entry name" value="Azoreductase_type1"/>
    <property type="match status" value="1"/>
</dbReference>
<dbReference type="InterPro" id="IPR029039">
    <property type="entry name" value="Flavoprotein-like_sf"/>
</dbReference>
<feature type="domain" description="Flavodoxin-like fold" evidence="7">
    <location>
        <begin position="1"/>
        <end position="197"/>
    </location>
</feature>
<evidence type="ECO:0000256" key="6">
    <source>
        <dbReference type="HAMAP-Rule" id="MF_01216"/>
    </source>
</evidence>
<keyword evidence="3 6" id="KW-0560">Oxidoreductase</keyword>
<dbReference type="PATRIC" id="fig|740709.3.peg.992"/>
<reference evidence="8 9" key="1">
    <citation type="journal article" date="2012" name="J. Bacteriol.">
        <title>Genome Sequence of Idiomarina xiamenensis Type Strain 10-D-4.</title>
        <authorList>
            <person name="Lai Q."/>
            <person name="Wang L."/>
            <person name="Wang W."/>
            <person name="Shao Z."/>
        </authorList>
    </citation>
    <scope>NUCLEOTIDE SEQUENCE [LARGE SCALE GENOMIC DNA]</scope>
    <source>
        <strain evidence="8 9">10-D-4</strain>
    </source>
</reference>
<dbReference type="EC" id="1.7.1.17" evidence="6"/>
<comment type="function">
    <text evidence="6">Also exhibits azoreductase activity. Catalyzes the reductive cleavage of the azo bond in aromatic azo compounds to the corresponding amines.</text>
</comment>
<dbReference type="OrthoDB" id="9787136at2"/>
<comment type="caution">
    <text evidence="6">Lacks conserved residue(s) required for the propagation of feature annotation.</text>
</comment>
<evidence type="ECO:0000256" key="2">
    <source>
        <dbReference type="ARBA" id="ARBA00022643"/>
    </source>
</evidence>
<dbReference type="EC" id="1.6.5.-" evidence="6"/>
<dbReference type="RefSeq" id="WP_008488100.1">
    <property type="nucleotide sequence ID" value="NZ_AMRG01000005.1"/>
</dbReference>
<evidence type="ECO:0000259" key="7">
    <source>
        <dbReference type="Pfam" id="PF02525"/>
    </source>
</evidence>
<dbReference type="AlphaFoldDB" id="K2KPK8"/>
<comment type="similarity">
    <text evidence="6">Belongs to the azoreductase type 1 family.</text>
</comment>
<comment type="function">
    <text evidence="6">Quinone reductase that provides resistance to thiol-specific stress caused by electrophilic quinones.</text>
</comment>
<dbReference type="EMBL" id="AMRG01000005">
    <property type="protein sequence ID" value="EKE84379.1"/>
    <property type="molecule type" value="Genomic_DNA"/>
</dbReference>
<evidence type="ECO:0000313" key="8">
    <source>
        <dbReference type="EMBL" id="EKE84379.1"/>
    </source>
</evidence>
<dbReference type="InterPro" id="IPR023048">
    <property type="entry name" value="NADH:quinone_OxRdtase_FMN_depd"/>
</dbReference>
<dbReference type="GO" id="GO:0016655">
    <property type="term" value="F:oxidoreductase activity, acting on NAD(P)H, quinone or similar compound as acceptor"/>
    <property type="evidence" value="ECO:0007669"/>
    <property type="project" value="InterPro"/>
</dbReference>
<dbReference type="Proteomes" id="UP000014115">
    <property type="component" value="Unassembled WGS sequence"/>
</dbReference>
<dbReference type="GO" id="GO:0009055">
    <property type="term" value="F:electron transfer activity"/>
    <property type="evidence" value="ECO:0007669"/>
    <property type="project" value="UniProtKB-UniRule"/>
</dbReference>
<comment type="subunit">
    <text evidence="6">Homodimer.</text>
</comment>
<evidence type="ECO:0000256" key="5">
    <source>
        <dbReference type="ARBA" id="ARBA00048542"/>
    </source>
</evidence>
<comment type="caution">
    <text evidence="8">The sequence shown here is derived from an EMBL/GenBank/DDBJ whole genome shotgun (WGS) entry which is preliminary data.</text>
</comment>
<gene>
    <name evidence="6" type="primary">azoR</name>
    <name evidence="8" type="ORF">A10D4_04897</name>
</gene>
<keyword evidence="4 6" id="KW-0520">NAD</keyword>
<feature type="binding site" evidence="6">
    <location>
        <position position="9"/>
    </location>
    <ligand>
        <name>FMN</name>
        <dbReference type="ChEBI" id="CHEBI:58210"/>
    </ligand>
</feature>
<dbReference type="GO" id="GO:0010181">
    <property type="term" value="F:FMN binding"/>
    <property type="evidence" value="ECO:0007669"/>
    <property type="project" value="UniProtKB-UniRule"/>
</dbReference>
<evidence type="ECO:0000313" key="9">
    <source>
        <dbReference type="Proteomes" id="UP000014115"/>
    </source>
</evidence>
<sequence length="202" mass="22460">MKLLHIKVSPNVVDSASRQVAGKVLDKLQRHYPTISESVLDLAQHPLPHLDALTVAAFMTKPEQRSMLQQQAIAQSDFLVDQLLAHDLLLISSPMWNLGLPSVLKAWFDHITRAGRTFTFNEAGEKIGLVTNKRVFVVMANGTPLLGRPTESDDQFTPYMTTALRYIGITDVQFIRVDGTHHPQTKAVAIPEALAAIDFLRL</sequence>
<feature type="binding site" evidence="6">
    <location>
        <begin position="95"/>
        <end position="98"/>
    </location>
    <ligand>
        <name>FMN</name>
        <dbReference type="ChEBI" id="CHEBI:58210"/>
    </ligand>
</feature>
<proteinExistence type="inferred from homology"/>
<dbReference type="InterPro" id="IPR050104">
    <property type="entry name" value="FMN-dep_NADH:Q_OxRdtase_AzoR1"/>
</dbReference>
<dbReference type="PANTHER" id="PTHR43741">
    <property type="entry name" value="FMN-DEPENDENT NADH-AZOREDUCTASE 1"/>
    <property type="match status" value="1"/>
</dbReference>
<comment type="cofactor">
    <cofactor evidence="6">
        <name>FMN</name>
        <dbReference type="ChEBI" id="CHEBI:58210"/>
    </cofactor>
    <text evidence="6">Binds 1 FMN per subunit.</text>
</comment>
<dbReference type="STRING" id="740709.A10D4_04897"/>
<name>K2KPK8_9GAMM</name>
<feature type="binding site" evidence="6">
    <location>
        <begin position="15"/>
        <end position="17"/>
    </location>
    <ligand>
        <name>FMN</name>
        <dbReference type="ChEBI" id="CHEBI:58210"/>
    </ligand>
</feature>
<dbReference type="InterPro" id="IPR003680">
    <property type="entry name" value="Flavodoxin_fold"/>
</dbReference>
<dbReference type="Gene3D" id="3.40.50.360">
    <property type="match status" value="1"/>
</dbReference>
<organism evidence="8 9">
    <name type="scientific">Idiomarina xiamenensis 10-D-4</name>
    <dbReference type="NCBI Taxonomy" id="740709"/>
    <lineage>
        <taxon>Bacteria</taxon>
        <taxon>Pseudomonadati</taxon>
        <taxon>Pseudomonadota</taxon>
        <taxon>Gammaproteobacteria</taxon>
        <taxon>Alteromonadales</taxon>
        <taxon>Idiomarinaceae</taxon>
        <taxon>Idiomarina</taxon>
    </lineage>
</organism>
<keyword evidence="1 6" id="KW-0285">Flavoprotein</keyword>
<keyword evidence="2 6" id="KW-0288">FMN</keyword>
<dbReference type="SUPFAM" id="SSF52218">
    <property type="entry name" value="Flavoproteins"/>
    <property type="match status" value="1"/>
</dbReference>
<dbReference type="GO" id="GO:0016652">
    <property type="term" value="F:oxidoreductase activity, acting on NAD(P)H as acceptor"/>
    <property type="evidence" value="ECO:0007669"/>
    <property type="project" value="UniProtKB-UniRule"/>
</dbReference>
<comment type="catalytic activity">
    <reaction evidence="5">
        <text>N,N-dimethyl-1,4-phenylenediamine + anthranilate + 2 NAD(+) = 2-(4-dimethylaminophenyl)diazenylbenzoate + 2 NADH + 2 H(+)</text>
        <dbReference type="Rhea" id="RHEA:55872"/>
        <dbReference type="ChEBI" id="CHEBI:15378"/>
        <dbReference type="ChEBI" id="CHEBI:15783"/>
        <dbReference type="ChEBI" id="CHEBI:16567"/>
        <dbReference type="ChEBI" id="CHEBI:57540"/>
        <dbReference type="ChEBI" id="CHEBI:57945"/>
        <dbReference type="ChEBI" id="CHEBI:71579"/>
        <dbReference type="EC" id="1.7.1.17"/>
    </reaction>
    <physiologicalReaction direction="right-to-left" evidence="5">
        <dbReference type="Rhea" id="RHEA:55874"/>
    </physiologicalReaction>
</comment>
<dbReference type="PANTHER" id="PTHR43741:SF4">
    <property type="entry name" value="FMN-DEPENDENT NADH:QUINONE OXIDOREDUCTASE"/>
    <property type="match status" value="1"/>
</dbReference>
<evidence type="ECO:0000256" key="4">
    <source>
        <dbReference type="ARBA" id="ARBA00023027"/>
    </source>
</evidence>
<evidence type="ECO:0000256" key="3">
    <source>
        <dbReference type="ARBA" id="ARBA00023002"/>
    </source>
</evidence>